<dbReference type="Gene3D" id="3.40.50.300">
    <property type="entry name" value="P-loop containing nucleotide triphosphate hydrolases"/>
    <property type="match status" value="1"/>
</dbReference>
<dbReference type="PANTHER" id="PTHR43297">
    <property type="entry name" value="OLIGOPEPTIDE TRANSPORT ATP-BINDING PROTEIN APPD"/>
    <property type="match status" value="1"/>
</dbReference>
<dbReference type="GO" id="GO:0055085">
    <property type="term" value="P:transmembrane transport"/>
    <property type="evidence" value="ECO:0007669"/>
    <property type="project" value="UniProtKB-ARBA"/>
</dbReference>
<evidence type="ECO:0000256" key="3">
    <source>
        <dbReference type="ARBA" id="ARBA00022448"/>
    </source>
</evidence>
<comment type="similarity">
    <text evidence="2">Belongs to the ABC transporter superfamily.</text>
</comment>
<dbReference type="FunFam" id="3.40.50.300:FF:000016">
    <property type="entry name" value="Oligopeptide ABC transporter ATP-binding component"/>
    <property type="match status" value="1"/>
</dbReference>
<keyword evidence="6 10" id="KW-0067">ATP-binding</keyword>
<dbReference type="SMART" id="SM00382">
    <property type="entry name" value="AAA"/>
    <property type="match status" value="1"/>
</dbReference>
<keyword evidence="7" id="KW-0472">Membrane</keyword>
<dbReference type="PROSITE" id="PS00211">
    <property type="entry name" value="ABC_TRANSPORTER_1"/>
    <property type="match status" value="1"/>
</dbReference>
<evidence type="ECO:0000256" key="1">
    <source>
        <dbReference type="ARBA" id="ARBA00004417"/>
    </source>
</evidence>
<dbReference type="InterPro" id="IPR017871">
    <property type="entry name" value="ABC_transporter-like_CS"/>
</dbReference>
<dbReference type="SUPFAM" id="SSF52540">
    <property type="entry name" value="P-loop containing nucleoside triphosphate hydrolases"/>
    <property type="match status" value="1"/>
</dbReference>
<comment type="subcellular location">
    <subcellularLocation>
        <location evidence="1">Cell inner membrane</location>
        <topology evidence="1">Peripheral membrane protein</topology>
    </subcellularLocation>
</comment>
<evidence type="ECO:0000256" key="8">
    <source>
        <dbReference type="SAM" id="MobiDB-lite"/>
    </source>
</evidence>
<dbReference type="GO" id="GO:0016887">
    <property type="term" value="F:ATP hydrolysis activity"/>
    <property type="evidence" value="ECO:0007669"/>
    <property type="project" value="InterPro"/>
</dbReference>
<dbReference type="Pfam" id="PF00005">
    <property type="entry name" value="ABC_tran"/>
    <property type="match status" value="1"/>
</dbReference>
<dbReference type="Pfam" id="PF08352">
    <property type="entry name" value="oligo_HPY"/>
    <property type="match status" value="1"/>
</dbReference>
<keyword evidence="5" id="KW-0547">Nucleotide-binding</keyword>
<dbReference type="InterPro" id="IPR003439">
    <property type="entry name" value="ABC_transporter-like_ATP-bd"/>
</dbReference>
<dbReference type="InterPro" id="IPR050388">
    <property type="entry name" value="ABC_Ni/Peptide_Import"/>
</dbReference>
<dbReference type="InterPro" id="IPR013563">
    <property type="entry name" value="Oligopep_ABC_C"/>
</dbReference>
<dbReference type="Proteomes" id="UP000196655">
    <property type="component" value="Unassembled WGS sequence"/>
</dbReference>
<keyword evidence="11" id="KW-1185">Reference proteome</keyword>
<dbReference type="GO" id="GO:0005524">
    <property type="term" value="F:ATP binding"/>
    <property type="evidence" value="ECO:0007669"/>
    <property type="project" value="UniProtKB-KW"/>
</dbReference>
<gene>
    <name evidence="10" type="ORF">BWR60_03635</name>
</gene>
<evidence type="ECO:0000313" key="10">
    <source>
        <dbReference type="EMBL" id="OWJ68510.1"/>
    </source>
</evidence>
<accession>A0A211ZTB2</accession>
<evidence type="ECO:0000256" key="6">
    <source>
        <dbReference type="ARBA" id="ARBA00022840"/>
    </source>
</evidence>
<dbReference type="GO" id="GO:0005886">
    <property type="term" value="C:plasma membrane"/>
    <property type="evidence" value="ECO:0007669"/>
    <property type="project" value="UniProtKB-SubCell"/>
</dbReference>
<evidence type="ECO:0000313" key="11">
    <source>
        <dbReference type="Proteomes" id="UP000196655"/>
    </source>
</evidence>
<feature type="compositionally biased region" description="Basic and acidic residues" evidence="8">
    <location>
        <begin position="334"/>
        <end position="356"/>
    </location>
</feature>
<dbReference type="EMBL" id="NHON01000004">
    <property type="protein sequence ID" value="OWJ68510.1"/>
    <property type="molecule type" value="Genomic_DNA"/>
</dbReference>
<dbReference type="InterPro" id="IPR027417">
    <property type="entry name" value="P-loop_NTPase"/>
</dbReference>
<evidence type="ECO:0000256" key="5">
    <source>
        <dbReference type="ARBA" id="ARBA00022741"/>
    </source>
</evidence>
<feature type="domain" description="ABC transporter" evidence="9">
    <location>
        <begin position="8"/>
        <end position="254"/>
    </location>
</feature>
<evidence type="ECO:0000256" key="7">
    <source>
        <dbReference type="ARBA" id="ARBA00023136"/>
    </source>
</evidence>
<keyword evidence="4" id="KW-1003">Cell membrane</keyword>
<evidence type="ECO:0000259" key="9">
    <source>
        <dbReference type="PROSITE" id="PS50893"/>
    </source>
</evidence>
<dbReference type="AlphaFoldDB" id="A0A211ZTB2"/>
<dbReference type="RefSeq" id="WP_088149647.1">
    <property type="nucleotide sequence ID" value="NZ_NHON01000004.1"/>
</dbReference>
<protein>
    <submittedName>
        <fullName evidence="10">Peptide ABC transporter ATP-binding protein</fullName>
    </submittedName>
</protein>
<feature type="region of interest" description="Disordered" evidence="8">
    <location>
        <begin position="302"/>
        <end position="385"/>
    </location>
</feature>
<dbReference type="NCBIfam" id="TIGR01727">
    <property type="entry name" value="oligo_HPY"/>
    <property type="match status" value="1"/>
</dbReference>
<keyword evidence="3" id="KW-0813">Transport</keyword>
<dbReference type="OrthoDB" id="9815712at2"/>
<dbReference type="CDD" id="cd03257">
    <property type="entry name" value="ABC_NikE_OppD_transporters"/>
    <property type="match status" value="1"/>
</dbReference>
<reference evidence="11" key="1">
    <citation type="submission" date="2017-05" db="EMBL/GenBank/DDBJ databases">
        <authorList>
            <person name="Macchi M."/>
            <person name="Festa S."/>
            <person name="Coppotelli B.M."/>
            <person name="Morelli I.S."/>
        </authorList>
    </citation>
    <scope>NUCLEOTIDE SEQUENCE [LARGE SCALE GENOMIC DNA]</scope>
    <source>
        <strain evidence="11">I</strain>
    </source>
</reference>
<sequence>MPEALPLLAIDGLRVAIGGRSVVDGVSLSIGRGEVLALVGESGCGKSLTALSVLRLLPAAARIAGGTVAMDDTDLLALDEATLRDLRGNRVSVIFQEPVASLNPLVRVGDQVAESLRLHRGASAAEARREAVAMLARVGIADPERRAAQFPFELSGGMCQRVMIASALICRPEILIADEPTTALDVTIQAQILDLLKTLRAEAGSAILLITHDMGVVADMADRVAVMYGGTVVESGPVDALFDAPAHPYTKLLLATVPRLDGPRREELKTIAGAVPDAASWPQGCRFRTRCPLADERCAETPPLEPARHAGMNGKAGASPSPEIADAISTSPRGRGEEALSPGEREGPGAQRREGEGEQASPSRTNPATDHLAACWHSNRVGELA</sequence>
<name>A0A211ZTB2_9PROT</name>
<dbReference type="STRING" id="1122125.GCA_000423185_06758"/>
<proteinExistence type="inferred from homology"/>
<evidence type="ECO:0000256" key="4">
    <source>
        <dbReference type="ARBA" id="ARBA00022475"/>
    </source>
</evidence>
<dbReference type="InterPro" id="IPR003593">
    <property type="entry name" value="AAA+_ATPase"/>
</dbReference>
<comment type="caution">
    <text evidence="10">The sequence shown here is derived from an EMBL/GenBank/DDBJ whole genome shotgun (WGS) entry which is preliminary data.</text>
</comment>
<organism evidence="10 11">
    <name type="scientific">Inquilinus limosus</name>
    <dbReference type="NCBI Taxonomy" id="171674"/>
    <lineage>
        <taxon>Bacteria</taxon>
        <taxon>Pseudomonadati</taxon>
        <taxon>Pseudomonadota</taxon>
        <taxon>Alphaproteobacteria</taxon>
        <taxon>Rhodospirillales</taxon>
        <taxon>Rhodospirillaceae</taxon>
        <taxon>Inquilinus</taxon>
    </lineage>
</organism>
<dbReference type="GO" id="GO:0015833">
    <property type="term" value="P:peptide transport"/>
    <property type="evidence" value="ECO:0007669"/>
    <property type="project" value="InterPro"/>
</dbReference>
<evidence type="ECO:0000256" key="2">
    <source>
        <dbReference type="ARBA" id="ARBA00005417"/>
    </source>
</evidence>
<dbReference type="PROSITE" id="PS50893">
    <property type="entry name" value="ABC_TRANSPORTER_2"/>
    <property type="match status" value="1"/>
</dbReference>
<dbReference type="PANTHER" id="PTHR43297:SF2">
    <property type="entry name" value="DIPEPTIDE TRANSPORT ATP-BINDING PROTEIN DPPD"/>
    <property type="match status" value="1"/>
</dbReference>